<comment type="similarity">
    <text evidence="2">Belongs to the fimbrial protein family.</text>
</comment>
<evidence type="ECO:0000256" key="1">
    <source>
        <dbReference type="ARBA" id="ARBA00004561"/>
    </source>
</evidence>
<dbReference type="PANTHER" id="PTHR33420:SF3">
    <property type="entry name" value="FIMBRIAL SUBUNIT ELFA"/>
    <property type="match status" value="1"/>
</dbReference>
<dbReference type="GO" id="GO:0043709">
    <property type="term" value="P:cell adhesion involved in single-species biofilm formation"/>
    <property type="evidence" value="ECO:0007669"/>
    <property type="project" value="TreeGrafter"/>
</dbReference>
<dbReference type="Gene3D" id="2.60.40.1090">
    <property type="entry name" value="Fimbrial-type adhesion domain"/>
    <property type="match status" value="1"/>
</dbReference>
<dbReference type="InterPro" id="IPR050263">
    <property type="entry name" value="Bact_Fimbrial_Adh_Pro"/>
</dbReference>
<dbReference type="HOGENOM" id="CLU_088965_4_1_6"/>
<evidence type="ECO:0000256" key="3">
    <source>
        <dbReference type="ARBA" id="ARBA00022729"/>
    </source>
</evidence>
<evidence type="ECO:0000256" key="2">
    <source>
        <dbReference type="ARBA" id="ARBA00006671"/>
    </source>
</evidence>
<evidence type="ECO:0000313" key="7">
    <source>
        <dbReference type="Proteomes" id="UP000014585"/>
    </source>
</evidence>
<accession>S3IYZ9</accession>
<dbReference type="Proteomes" id="UP000014585">
    <property type="component" value="Unassembled WGS sequence"/>
</dbReference>
<dbReference type="SUPFAM" id="SSF49401">
    <property type="entry name" value="Bacterial adhesins"/>
    <property type="match status" value="1"/>
</dbReference>
<dbReference type="STRING" id="566551.HMPREF0201_01701"/>
<keyword evidence="4" id="KW-0281">Fimbrium</keyword>
<comment type="subcellular location">
    <subcellularLocation>
        <location evidence="1">Fimbrium</location>
    </subcellularLocation>
</comment>
<dbReference type="InterPro" id="IPR008966">
    <property type="entry name" value="Adhesion_dom_sf"/>
</dbReference>
<dbReference type="PANTHER" id="PTHR33420">
    <property type="entry name" value="FIMBRIAL SUBUNIT ELFA-RELATED"/>
    <property type="match status" value="1"/>
</dbReference>
<comment type="caution">
    <text evidence="6">The sequence shown here is derived from an EMBL/GenBank/DDBJ whole genome shotgun (WGS) entry which is preliminary data.</text>
</comment>
<protein>
    <submittedName>
        <fullName evidence="6">Fimbrial protein</fullName>
    </submittedName>
</protein>
<dbReference type="AlphaFoldDB" id="S3IYZ9"/>
<dbReference type="EMBL" id="ATDT01000010">
    <property type="protein sequence ID" value="EPF17721.1"/>
    <property type="molecule type" value="Genomic_DNA"/>
</dbReference>
<dbReference type="RefSeq" id="WP_016536012.1">
    <property type="nucleotide sequence ID" value="NZ_KE161030.1"/>
</dbReference>
<sequence>MSDRTLKAMKMLYLLAAVALVGGAFISGAAAAEVKEHGIVTMQGSIIDTACAIDMASLYQHIEMPPLPVGQIIRDGFGTGVPFSIHLSDCTLHHQNPALPDWSTFQVTFDGPVTNDGLFGVQGRAEGIGLRITDERGAVAQPGYPMALRDLQTGDMNLNFTLNLAGNHERLRSGDYRTTIRFKLDYY</sequence>
<dbReference type="GO" id="GO:0009289">
    <property type="term" value="C:pilus"/>
    <property type="evidence" value="ECO:0007669"/>
    <property type="project" value="UniProtKB-SubCell"/>
</dbReference>
<dbReference type="Pfam" id="PF00419">
    <property type="entry name" value="Fimbrial"/>
    <property type="match status" value="1"/>
</dbReference>
<dbReference type="OrthoDB" id="6986861at2"/>
<evidence type="ECO:0000259" key="5">
    <source>
        <dbReference type="Pfam" id="PF00419"/>
    </source>
</evidence>
<reference evidence="6 7" key="1">
    <citation type="submission" date="2013-04" db="EMBL/GenBank/DDBJ databases">
        <authorList>
            <person name="Weinstock G."/>
            <person name="Sodergren E."/>
            <person name="Lobos E.A."/>
            <person name="Fulton L."/>
            <person name="Fulton R."/>
            <person name="Courtney L."/>
            <person name="Fronick C."/>
            <person name="O'Laughlin M."/>
            <person name="Godfrey J."/>
            <person name="Wilson R.M."/>
            <person name="Miner T."/>
            <person name="Farmer C."/>
            <person name="Delehaunty K."/>
            <person name="Cordes M."/>
            <person name="Minx P."/>
            <person name="Tomlinson C."/>
            <person name="Chen J."/>
            <person name="Wollam A."/>
            <person name="Pepin K.H."/>
            <person name="Palsikar V.B."/>
            <person name="Zhang X."/>
            <person name="Suruliraj S."/>
            <person name="Perna N.T."/>
            <person name="Plunkett G."/>
            <person name="Warren W."/>
            <person name="Mitreva M."/>
            <person name="Mardis E.R."/>
            <person name="Wilson R.K."/>
        </authorList>
    </citation>
    <scope>NUCLEOTIDE SEQUENCE [LARGE SCALE GENOMIC DNA]</scope>
    <source>
        <strain evidence="6 7">DSM 4568</strain>
    </source>
</reference>
<dbReference type="PATRIC" id="fig|566551.4.peg.1571"/>
<organism evidence="6 7">
    <name type="scientific">Cedecea davisae DSM 4568</name>
    <dbReference type="NCBI Taxonomy" id="566551"/>
    <lineage>
        <taxon>Bacteria</taxon>
        <taxon>Pseudomonadati</taxon>
        <taxon>Pseudomonadota</taxon>
        <taxon>Gammaproteobacteria</taxon>
        <taxon>Enterobacterales</taxon>
        <taxon>Enterobacteriaceae</taxon>
        <taxon>Cedecea</taxon>
    </lineage>
</organism>
<feature type="domain" description="Fimbrial-type adhesion" evidence="5">
    <location>
        <begin position="41"/>
        <end position="186"/>
    </location>
</feature>
<evidence type="ECO:0000313" key="6">
    <source>
        <dbReference type="EMBL" id="EPF17721.1"/>
    </source>
</evidence>
<name>S3IYZ9_9ENTR</name>
<proteinExistence type="inferred from homology"/>
<keyword evidence="3" id="KW-0732">Signal</keyword>
<dbReference type="InterPro" id="IPR036937">
    <property type="entry name" value="Adhesion_dom_fimbrial_sf"/>
</dbReference>
<evidence type="ECO:0000256" key="4">
    <source>
        <dbReference type="ARBA" id="ARBA00023263"/>
    </source>
</evidence>
<gene>
    <name evidence="6" type="ORF">HMPREF0201_01701</name>
</gene>
<dbReference type="InterPro" id="IPR000259">
    <property type="entry name" value="Adhesion_dom_fimbrial"/>
</dbReference>